<name>A0ABX0NB05_9BURK</name>
<dbReference type="RefSeq" id="WP_167086133.1">
    <property type="nucleotide sequence ID" value="NZ_WHJG01000005.1"/>
</dbReference>
<comment type="caution">
    <text evidence="2">The sequence shown here is derived from an EMBL/GenBank/DDBJ whole genome shotgun (WGS) entry which is preliminary data.</text>
</comment>
<accession>A0ABX0NB05</accession>
<reference evidence="2 3" key="1">
    <citation type="submission" date="2019-10" db="EMBL/GenBank/DDBJ databases">
        <title>Taxonomy of Antarctic Massilia spp.: description of Massilia rubra sp. nov., Massilia aquatica sp. nov., Massilia mucilaginosa sp. nov., Massilia frigida sp. nov. isolated from streams, lakes and regoliths.</title>
        <authorList>
            <person name="Holochova P."/>
            <person name="Sedlacek I."/>
            <person name="Kralova S."/>
            <person name="Maslanova I."/>
            <person name="Busse H.-J."/>
            <person name="Stankova E."/>
            <person name="Vrbovska V."/>
            <person name="Kovarovic V."/>
            <person name="Bartak M."/>
            <person name="Svec P."/>
            <person name="Pantucek R."/>
        </authorList>
    </citation>
    <scope>NUCLEOTIDE SEQUENCE [LARGE SCALE GENOMIC DNA]</scope>
    <source>
        <strain evidence="2 3">CCM 8695</strain>
    </source>
</reference>
<dbReference type="Proteomes" id="UP000621455">
    <property type="component" value="Unassembled WGS sequence"/>
</dbReference>
<keyword evidence="1" id="KW-0732">Signal</keyword>
<proteinExistence type="predicted"/>
<evidence type="ECO:0008006" key="4">
    <source>
        <dbReference type="Google" id="ProtNLM"/>
    </source>
</evidence>
<evidence type="ECO:0000313" key="3">
    <source>
        <dbReference type="Proteomes" id="UP000621455"/>
    </source>
</evidence>
<evidence type="ECO:0000313" key="2">
    <source>
        <dbReference type="EMBL" id="NHZ79178.1"/>
    </source>
</evidence>
<keyword evidence="3" id="KW-1185">Reference proteome</keyword>
<dbReference type="EMBL" id="WHJG01000005">
    <property type="protein sequence ID" value="NHZ79178.1"/>
    <property type="molecule type" value="Genomic_DNA"/>
</dbReference>
<gene>
    <name evidence="2" type="ORF">F2P44_07795</name>
</gene>
<organism evidence="2 3">
    <name type="scientific">Massilia frigida</name>
    <dbReference type="NCBI Taxonomy" id="2609281"/>
    <lineage>
        <taxon>Bacteria</taxon>
        <taxon>Pseudomonadati</taxon>
        <taxon>Pseudomonadota</taxon>
        <taxon>Betaproteobacteria</taxon>
        <taxon>Burkholderiales</taxon>
        <taxon>Oxalobacteraceae</taxon>
        <taxon>Telluria group</taxon>
        <taxon>Massilia</taxon>
    </lineage>
</organism>
<feature type="signal peptide" evidence="1">
    <location>
        <begin position="1"/>
        <end position="21"/>
    </location>
</feature>
<feature type="chain" id="PRO_5047307871" description="Lipoprotein" evidence="1">
    <location>
        <begin position="22"/>
        <end position="149"/>
    </location>
</feature>
<protein>
    <recommendedName>
        <fullName evidence="4">Lipoprotein</fullName>
    </recommendedName>
</protein>
<sequence>MRRFWILLTPLLLAGCIKSSASYYIDDGSNDHVISVRAEQEYFWKKEITLTLVAAHMPECQRVFPMSSVPLHDVSVELFSNGDDVYTLRSGTEVMQVDTLSCALLAEPAPKALGQPVGTFFLDEKNMTFEKAAAPHAPAPGTAGAGGGA</sequence>
<dbReference type="PROSITE" id="PS51257">
    <property type="entry name" value="PROKAR_LIPOPROTEIN"/>
    <property type="match status" value="1"/>
</dbReference>
<evidence type="ECO:0000256" key="1">
    <source>
        <dbReference type="SAM" id="SignalP"/>
    </source>
</evidence>